<dbReference type="PIRSF" id="PIRSF036409">
    <property type="entry name" value="EutP_PduV"/>
    <property type="match status" value="1"/>
</dbReference>
<organism evidence="2 3">
    <name type="scientific">Cohnella luojiensis</name>
    <dbReference type="NCBI Taxonomy" id="652876"/>
    <lineage>
        <taxon>Bacteria</taxon>
        <taxon>Bacillati</taxon>
        <taxon>Bacillota</taxon>
        <taxon>Bacilli</taxon>
        <taxon>Bacillales</taxon>
        <taxon>Paenibacillaceae</taxon>
        <taxon>Cohnella</taxon>
    </lineage>
</organism>
<evidence type="ECO:0000313" key="2">
    <source>
        <dbReference type="EMBL" id="TFE23555.1"/>
    </source>
</evidence>
<dbReference type="PANTHER" id="PTHR40453">
    <property type="entry name" value="PROTEIN YOEF"/>
    <property type="match status" value="1"/>
</dbReference>
<dbReference type="GO" id="GO:0006576">
    <property type="term" value="P:biogenic amine metabolic process"/>
    <property type="evidence" value="ECO:0007669"/>
    <property type="project" value="InterPro"/>
</dbReference>
<dbReference type="Proteomes" id="UP000297900">
    <property type="component" value="Unassembled WGS sequence"/>
</dbReference>
<sequence length="147" mass="15929">MRRVMIIGMIGSGKSSLIKALTDDAKQVTKTQSLVYLNGLIDTPGEYAENPLFYRSLMATSHQAAAVLLVQDATRDRCGFPPGFAQGFPIPAVGAITKADHPSANADRALQLLRQVLHASEIILTSSHANIGIDELRALLERFTQNK</sequence>
<dbReference type="InterPro" id="IPR012381">
    <property type="entry name" value="EutP_PduV"/>
</dbReference>
<evidence type="ECO:0000313" key="3">
    <source>
        <dbReference type="Proteomes" id="UP000297900"/>
    </source>
</evidence>
<dbReference type="CDD" id="cd00882">
    <property type="entry name" value="Ras_like_GTPase"/>
    <property type="match status" value="1"/>
</dbReference>
<protein>
    <submittedName>
        <fullName evidence="2">Ethanolamine utilization protein EutP</fullName>
    </submittedName>
</protein>
<accession>A0A4Y8LWC5</accession>
<comment type="similarity">
    <text evidence="1">Belongs to the EutP/PduV family.</text>
</comment>
<dbReference type="Pfam" id="PF10662">
    <property type="entry name" value="PduV-EutP"/>
    <property type="match status" value="1"/>
</dbReference>
<dbReference type="OrthoDB" id="6179at2"/>
<dbReference type="AlphaFoldDB" id="A0A4Y8LWC5"/>
<name>A0A4Y8LWC5_9BACL</name>
<dbReference type="Gene3D" id="3.40.50.300">
    <property type="entry name" value="P-loop containing nucleotide triphosphate hydrolases"/>
    <property type="match status" value="1"/>
</dbReference>
<dbReference type="SUPFAM" id="SSF52540">
    <property type="entry name" value="P-loop containing nucleoside triphosphate hydrolases"/>
    <property type="match status" value="1"/>
</dbReference>
<reference evidence="2 3" key="1">
    <citation type="submission" date="2019-03" db="EMBL/GenBank/DDBJ databases">
        <title>Cohnella endophytica sp. nov., a novel endophytic bacterium isolated from bark of Sonneratia apetala.</title>
        <authorList>
            <person name="Tuo L."/>
        </authorList>
    </citation>
    <scope>NUCLEOTIDE SEQUENCE [LARGE SCALE GENOMIC DNA]</scope>
    <source>
        <strain evidence="2 3">CCTCC AB 208254</strain>
    </source>
</reference>
<proteinExistence type="inferred from homology"/>
<keyword evidence="3" id="KW-1185">Reference proteome</keyword>
<dbReference type="PANTHER" id="PTHR40453:SF1">
    <property type="entry name" value="PROTEIN YOEF"/>
    <property type="match status" value="1"/>
</dbReference>
<dbReference type="EMBL" id="SOMN01000033">
    <property type="protein sequence ID" value="TFE23555.1"/>
    <property type="molecule type" value="Genomic_DNA"/>
</dbReference>
<evidence type="ECO:0000256" key="1">
    <source>
        <dbReference type="PIRNR" id="PIRNR036409"/>
    </source>
</evidence>
<gene>
    <name evidence="2" type="ORF">E2980_18875</name>
</gene>
<comment type="caution">
    <text evidence="2">The sequence shown here is derived from an EMBL/GenBank/DDBJ whole genome shotgun (WGS) entry which is preliminary data.</text>
</comment>
<dbReference type="InterPro" id="IPR027417">
    <property type="entry name" value="P-loop_NTPase"/>
</dbReference>
<dbReference type="GO" id="GO:0005524">
    <property type="term" value="F:ATP binding"/>
    <property type="evidence" value="ECO:0007669"/>
    <property type="project" value="UniProtKB-UniRule"/>
</dbReference>
<keyword evidence="1" id="KW-0547">Nucleotide-binding</keyword>
<dbReference type="RefSeq" id="WP_135153791.1">
    <property type="nucleotide sequence ID" value="NZ_SOMN01000033.1"/>
</dbReference>